<dbReference type="PROSITE" id="PS00086">
    <property type="entry name" value="CYTOCHROME_P450"/>
    <property type="match status" value="1"/>
</dbReference>
<evidence type="ECO:0000256" key="7">
    <source>
        <dbReference type="ARBA" id="ARBA00023004"/>
    </source>
</evidence>
<comment type="caution">
    <text evidence="12">The sequence shown here is derived from an EMBL/GenBank/DDBJ whole genome shotgun (WGS) entry which is preliminary data.</text>
</comment>
<dbReference type="EMBL" id="JABXXO010000004">
    <property type="protein sequence ID" value="KAF7778426.1"/>
    <property type="molecule type" value="Genomic_DNA"/>
</dbReference>
<reference evidence="12 13" key="1">
    <citation type="journal article" name="Sci. Rep.">
        <title>Telomere-to-telomere assembled and centromere annotated genomes of the two main subspecies of the button mushroom Agaricus bisporus reveal especially polymorphic chromosome ends.</title>
        <authorList>
            <person name="Sonnenberg A.S.M."/>
            <person name="Sedaghat-Telgerd N."/>
            <person name="Lavrijssen B."/>
            <person name="Ohm R.A."/>
            <person name="Hendrickx P.M."/>
            <person name="Scholtmeijer K."/>
            <person name="Baars J.J.P."/>
            <person name="van Peer A."/>
        </authorList>
    </citation>
    <scope>NUCLEOTIDE SEQUENCE [LARGE SCALE GENOMIC DNA]</scope>
    <source>
        <strain evidence="12 13">H119_p4</strain>
    </source>
</reference>
<evidence type="ECO:0000256" key="4">
    <source>
        <dbReference type="ARBA" id="ARBA00022617"/>
    </source>
</evidence>
<dbReference type="AlphaFoldDB" id="A0A8H7F5X7"/>
<organism evidence="12 13">
    <name type="scientific">Agaricus bisporus var. burnettii</name>
    <dbReference type="NCBI Taxonomy" id="192524"/>
    <lineage>
        <taxon>Eukaryota</taxon>
        <taxon>Fungi</taxon>
        <taxon>Dikarya</taxon>
        <taxon>Basidiomycota</taxon>
        <taxon>Agaricomycotina</taxon>
        <taxon>Agaricomycetes</taxon>
        <taxon>Agaricomycetidae</taxon>
        <taxon>Agaricales</taxon>
        <taxon>Agaricineae</taxon>
        <taxon>Agaricaceae</taxon>
        <taxon>Agaricus</taxon>
    </lineage>
</organism>
<evidence type="ECO:0000256" key="1">
    <source>
        <dbReference type="ARBA" id="ARBA00001971"/>
    </source>
</evidence>
<keyword evidence="5 9" id="KW-0479">Metal-binding</keyword>
<evidence type="ECO:0000256" key="11">
    <source>
        <dbReference type="SAM" id="Phobius"/>
    </source>
</evidence>
<evidence type="ECO:0000256" key="8">
    <source>
        <dbReference type="ARBA" id="ARBA00023033"/>
    </source>
</evidence>
<dbReference type="InterPro" id="IPR002401">
    <property type="entry name" value="Cyt_P450_E_grp-I"/>
</dbReference>
<dbReference type="GO" id="GO:0004497">
    <property type="term" value="F:monooxygenase activity"/>
    <property type="evidence" value="ECO:0007669"/>
    <property type="project" value="UniProtKB-KW"/>
</dbReference>
<evidence type="ECO:0000313" key="13">
    <source>
        <dbReference type="Proteomes" id="UP000629468"/>
    </source>
</evidence>
<feature type="transmembrane region" description="Helical" evidence="11">
    <location>
        <begin position="7"/>
        <end position="24"/>
    </location>
</feature>
<dbReference type="GO" id="GO:0020037">
    <property type="term" value="F:heme binding"/>
    <property type="evidence" value="ECO:0007669"/>
    <property type="project" value="InterPro"/>
</dbReference>
<sequence length="493" mass="56322">MISLFEVLFVAILIVVGVLLLKRFKVTLKPLPPGPYLLERLLDGNKNERLPDKYLRWSKRYGNIMTVMDSTQFGKPTLILSSAEAAINLLDKRGNIYSSRPRNIIAGEIAYRGRKGTLFQMGAKQRRFRTLLMTTLSSVALKSFRKLESMETKLMLRDLLFESDHQKYKKYFQRVAHSVTFCASFGQRVSHMDEEHLKFYSKIERYFQEHSFPGKYLVDHFPILLKLPRSLQWFRKAAEEQGSREERFYESCMDRTKDIINKGSSLLGAGPRAMEKQQRYQWHDTDLAVLAGAPYAAGVGTTVGTIQAFVLACISYPRVMKKAQDEVDSVECLRWHPFPSLGIPHSVVEDDVYDGMFIPAGSTVVANIYGMTRDPELFPDPETFRPERFLDTANPLLQNYNLTFGFGRRVCPGQRLATDQLFAVISRLLWAFNIVSVDGRPNHAKCDEDGKFGPPALLPYKLVPRGEHVASIIIEQAQLADKEAKDWESVRFD</sequence>
<keyword evidence="11" id="KW-0812">Transmembrane</keyword>
<keyword evidence="7 9" id="KW-0408">Iron</keyword>
<comment type="similarity">
    <text evidence="3 10">Belongs to the cytochrome P450 family.</text>
</comment>
<dbReference type="InterPro" id="IPR050364">
    <property type="entry name" value="Cytochrome_P450_fung"/>
</dbReference>
<evidence type="ECO:0000256" key="6">
    <source>
        <dbReference type="ARBA" id="ARBA00023002"/>
    </source>
</evidence>
<comment type="pathway">
    <text evidence="2">Secondary metabolite biosynthesis.</text>
</comment>
<dbReference type="InterPro" id="IPR036396">
    <property type="entry name" value="Cyt_P450_sf"/>
</dbReference>
<evidence type="ECO:0000256" key="5">
    <source>
        <dbReference type="ARBA" id="ARBA00022723"/>
    </source>
</evidence>
<dbReference type="GO" id="GO:0016705">
    <property type="term" value="F:oxidoreductase activity, acting on paired donors, with incorporation or reduction of molecular oxygen"/>
    <property type="evidence" value="ECO:0007669"/>
    <property type="project" value="InterPro"/>
</dbReference>
<keyword evidence="8 10" id="KW-0503">Monooxygenase</keyword>
<evidence type="ECO:0000256" key="3">
    <source>
        <dbReference type="ARBA" id="ARBA00010617"/>
    </source>
</evidence>
<dbReference type="Pfam" id="PF00067">
    <property type="entry name" value="p450"/>
    <property type="match status" value="2"/>
</dbReference>
<dbReference type="PRINTS" id="PR00463">
    <property type="entry name" value="EP450I"/>
</dbReference>
<proteinExistence type="inferred from homology"/>
<dbReference type="InterPro" id="IPR017972">
    <property type="entry name" value="Cyt_P450_CS"/>
</dbReference>
<evidence type="ECO:0008006" key="14">
    <source>
        <dbReference type="Google" id="ProtNLM"/>
    </source>
</evidence>
<evidence type="ECO:0000256" key="9">
    <source>
        <dbReference type="PIRSR" id="PIRSR602401-1"/>
    </source>
</evidence>
<evidence type="ECO:0000313" key="12">
    <source>
        <dbReference type="EMBL" id="KAF7778426.1"/>
    </source>
</evidence>
<gene>
    <name evidence="12" type="ORF">Agabi119p4_2771</name>
</gene>
<feature type="binding site" description="axial binding residue" evidence="9">
    <location>
        <position position="411"/>
    </location>
    <ligand>
        <name>heme</name>
        <dbReference type="ChEBI" id="CHEBI:30413"/>
    </ligand>
    <ligandPart>
        <name>Fe</name>
        <dbReference type="ChEBI" id="CHEBI:18248"/>
    </ligandPart>
</feature>
<comment type="cofactor">
    <cofactor evidence="1 9">
        <name>heme</name>
        <dbReference type="ChEBI" id="CHEBI:30413"/>
    </cofactor>
</comment>
<dbReference type="SUPFAM" id="SSF48264">
    <property type="entry name" value="Cytochrome P450"/>
    <property type="match status" value="1"/>
</dbReference>
<evidence type="ECO:0000256" key="2">
    <source>
        <dbReference type="ARBA" id="ARBA00005179"/>
    </source>
</evidence>
<accession>A0A8H7F5X7</accession>
<evidence type="ECO:0000256" key="10">
    <source>
        <dbReference type="RuleBase" id="RU000461"/>
    </source>
</evidence>
<keyword evidence="4 9" id="KW-0349">Heme</keyword>
<name>A0A8H7F5X7_AGABI</name>
<keyword evidence="11" id="KW-0472">Membrane</keyword>
<protein>
    <recommendedName>
        <fullName evidence="14">Cytochrome P450</fullName>
    </recommendedName>
</protein>
<dbReference type="Gene3D" id="1.10.630.10">
    <property type="entry name" value="Cytochrome P450"/>
    <property type="match status" value="1"/>
</dbReference>
<keyword evidence="6 10" id="KW-0560">Oxidoreductase</keyword>
<keyword evidence="11" id="KW-1133">Transmembrane helix</keyword>
<dbReference type="PANTHER" id="PTHR46300">
    <property type="entry name" value="P450, PUTATIVE (EUROFUNG)-RELATED-RELATED"/>
    <property type="match status" value="1"/>
</dbReference>
<dbReference type="InterPro" id="IPR001128">
    <property type="entry name" value="Cyt_P450"/>
</dbReference>
<dbReference type="PANTHER" id="PTHR46300:SF1">
    <property type="entry name" value="P450, PUTATIVE (EUROFUNG)-RELATED"/>
    <property type="match status" value="1"/>
</dbReference>
<dbReference type="GO" id="GO:0005506">
    <property type="term" value="F:iron ion binding"/>
    <property type="evidence" value="ECO:0007669"/>
    <property type="project" value="InterPro"/>
</dbReference>
<dbReference type="Proteomes" id="UP000629468">
    <property type="component" value="Unassembled WGS sequence"/>
</dbReference>